<comment type="caution">
    <text evidence="1">The sequence shown here is derived from an EMBL/GenBank/DDBJ whole genome shotgun (WGS) entry which is preliminary data.</text>
</comment>
<evidence type="ECO:0000313" key="2">
    <source>
        <dbReference type="Proteomes" id="UP001054945"/>
    </source>
</evidence>
<sequence length="116" mass="12915">MIHSEGGTGNQRTSTKILYNSCAIKSKPSLLDKQRDLVYKCWPFAITKFRQGSAIIYQAPSILRCIKMANSEACRRSFTSPSKSIECEIGCLPQLVSACVTWRNYCSDLATVKGQD</sequence>
<accession>A0AAV4X9J3</accession>
<proteinExistence type="predicted"/>
<name>A0AAV4X9J3_CAEEX</name>
<reference evidence="1 2" key="1">
    <citation type="submission" date="2021-06" db="EMBL/GenBank/DDBJ databases">
        <title>Caerostris extrusa draft genome.</title>
        <authorList>
            <person name="Kono N."/>
            <person name="Arakawa K."/>
        </authorList>
    </citation>
    <scope>NUCLEOTIDE SEQUENCE [LARGE SCALE GENOMIC DNA]</scope>
</reference>
<dbReference type="EMBL" id="BPLR01017337">
    <property type="protein sequence ID" value="GIY90645.1"/>
    <property type="molecule type" value="Genomic_DNA"/>
</dbReference>
<organism evidence="1 2">
    <name type="scientific">Caerostris extrusa</name>
    <name type="common">Bark spider</name>
    <name type="synonym">Caerostris bankana</name>
    <dbReference type="NCBI Taxonomy" id="172846"/>
    <lineage>
        <taxon>Eukaryota</taxon>
        <taxon>Metazoa</taxon>
        <taxon>Ecdysozoa</taxon>
        <taxon>Arthropoda</taxon>
        <taxon>Chelicerata</taxon>
        <taxon>Arachnida</taxon>
        <taxon>Araneae</taxon>
        <taxon>Araneomorphae</taxon>
        <taxon>Entelegynae</taxon>
        <taxon>Araneoidea</taxon>
        <taxon>Araneidae</taxon>
        <taxon>Caerostris</taxon>
    </lineage>
</organism>
<evidence type="ECO:0000313" key="1">
    <source>
        <dbReference type="EMBL" id="GIY90645.1"/>
    </source>
</evidence>
<dbReference type="AlphaFoldDB" id="A0AAV4X9J3"/>
<keyword evidence="2" id="KW-1185">Reference proteome</keyword>
<dbReference type="Proteomes" id="UP001054945">
    <property type="component" value="Unassembled WGS sequence"/>
</dbReference>
<gene>
    <name evidence="1" type="ORF">CEXT_136611</name>
</gene>
<protein>
    <submittedName>
        <fullName evidence="1">Uncharacterized protein</fullName>
    </submittedName>
</protein>